<reference evidence="3" key="1">
    <citation type="submission" date="2024-06" db="EMBL/GenBank/DDBJ databases">
        <title>Multi-omics analyses provide insights into the biosynthesis of the anticancer antibiotic pleurotin in Hohenbuehelia grisea.</title>
        <authorList>
            <person name="Weaver J.A."/>
            <person name="Alberti F."/>
        </authorList>
    </citation>
    <scope>NUCLEOTIDE SEQUENCE [LARGE SCALE GENOMIC DNA]</scope>
    <source>
        <strain evidence="3">T-177</strain>
    </source>
</reference>
<protein>
    <recommendedName>
        <fullName evidence="1">DSBA-like thioredoxin domain-containing protein</fullName>
    </recommendedName>
</protein>
<sequence>MPTPSRVVKLLIVNDFVCPFCYIGQHELLDAISYCRDVLQLPLSFDLEYRPFRLIGCLKEDTTNVDKATFYTNKLGKERYEASQATVEKWAKEKGVPISFRGPMSQTIRAHRLSQKALIQGGQALQLPVLSALFKAYLEDEKDIGDLDVLADIAEQTGVMTKDEAITFLKSDELHEEVLQLTDEARSKGVTGVPLTVIDGKWAVKGGQPSETFVQIFKRLADPTAGHPTASPILSAVTAAVC</sequence>
<dbReference type="PANTHER" id="PTHR13887:SF41">
    <property type="entry name" value="THIOREDOXIN SUPERFAMILY PROTEIN"/>
    <property type="match status" value="1"/>
</dbReference>
<dbReference type="Gene3D" id="3.40.30.10">
    <property type="entry name" value="Glutaredoxin"/>
    <property type="match status" value="1"/>
</dbReference>
<comment type="caution">
    <text evidence="2">The sequence shown here is derived from an EMBL/GenBank/DDBJ whole genome shotgun (WGS) entry which is preliminary data.</text>
</comment>
<evidence type="ECO:0000313" key="3">
    <source>
        <dbReference type="Proteomes" id="UP001556367"/>
    </source>
</evidence>
<gene>
    <name evidence="2" type="ORF">HGRIS_003557</name>
</gene>
<dbReference type="InterPro" id="IPR036249">
    <property type="entry name" value="Thioredoxin-like_sf"/>
</dbReference>
<dbReference type="InterPro" id="IPR001853">
    <property type="entry name" value="DSBA-like_thioredoxin_dom"/>
</dbReference>
<dbReference type="EMBL" id="JASNQZ010000007">
    <property type="protein sequence ID" value="KAL0954597.1"/>
    <property type="molecule type" value="Genomic_DNA"/>
</dbReference>
<keyword evidence="3" id="KW-1185">Reference proteome</keyword>
<dbReference type="Proteomes" id="UP001556367">
    <property type="component" value="Unassembled WGS sequence"/>
</dbReference>
<dbReference type="PANTHER" id="PTHR13887">
    <property type="entry name" value="GLUTATHIONE S-TRANSFERASE KAPPA"/>
    <property type="match status" value="1"/>
</dbReference>
<accession>A0ABR3JFY3</accession>
<dbReference type="SUPFAM" id="SSF52833">
    <property type="entry name" value="Thioredoxin-like"/>
    <property type="match status" value="1"/>
</dbReference>
<proteinExistence type="predicted"/>
<name>A0ABR3JFY3_9AGAR</name>
<feature type="domain" description="DSBA-like thioredoxin" evidence="1">
    <location>
        <begin position="12"/>
        <end position="216"/>
    </location>
</feature>
<evidence type="ECO:0000259" key="1">
    <source>
        <dbReference type="Pfam" id="PF01323"/>
    </source>
</evidence>
<dbReference type="Pfam" id="PF01323">
    <property type="entry name" value="DSBA"/>
    <property type="match status" value="1"/>
</dbReference>
<organism evidence="2 3">
    <name type="scientific">Hohenbuehelia grisea</name>
    <dbReference type="NCBI Taxonomy" id="104357"/>
    <lineage>
        <taxon>Eukaryota</taxon>
        <taxon>Fungi</taxon>
        <taxon>Dikarya</taxon>
        <taxon>Basidiomycota</taxon>
        <taxon>Agaricomycotina</taxon>
        <taxon>Agaricomycetes</taxon>
        <taxon>Agaricomycetidae</taxon>
        <taxon>Agaricales</taxon>
        <taxon>Pleurotineae</taxon>
        <taxon>Pleurotaceae</taxon>
        <taxon>Hohenbuehelia</taxon>
    </lineage>
</organism>
<dbReference type="CDD" id="cd03024">
    <property type="entry name" value="DsbA_FrnE"/>
    <property type="match status" value="1"/>
</dbReference>
<evidence type="ECO:0000313" key="2">
    <source>
        <dbReference type="EMBL" id="KAL0954597.1"/>
    </source>
</evidence>